<dbReference type="EMBL" id="AEWV01000041">
    <property type="protein sequence ID" value="EGC16537.1"/>
    <property type="molecule type" value="Genomic_DNA"/>
</dbReference>
<accession>F0F1Z6</accession>
<comment type="caution">
    <text evidence="2">The sequence shown here is derived from an EMBL/GenBank/DDBJ whole genome shotgun (WGS) entry which is preliminary data.</text>
</comment>
<evidence type="ECO:0000313" key="3">
    <source>
        <dbReference type="Proteomes" id="UP000004088"/>
    </source>
</evidence>
<keyword evidence="1" id="KW-0472">Membrane</keyword>
<dbReference type="RefSeq" id="WP_003784255.1">
    <property type="nucleotide sequence ID" value="NZ_GL870929.1"/>
</dbReference>
<proteinExistence type="predicted"/>
<gene>
    <name evidence="2" type="ORF">HMPREF9098_2131</name>
</gene>
<feature type="transmembrane region" description="Helical" evidence="1">
    <location>
        <begin position="41"/>
        <end position="70"/>
    </location>
</feature>
<dbReference type="AlphaFoldDB" id="F0F1Z6"/>
<name>F0F1Z6_9NEIS</name>
<protein>
    <submittedName>
        <fullName evidence="2">Uncharacterized protein</fullName>
    </submittedName>
</protein>
<evidence type="ECO:0000256" key="1">
    <source>
        <dbReference type="SAM" id="Phobius"/>
    </source>
</evidence>
<dbReference type="Proteomes" id="UP000004088">
    <property type="component" value="Unassembled WGS sequence"/>
</dbReference>
<reference evidence="2 3" key="1">
    <citation type="submission" date="2011-01" db="EMBL/GenBank/DDBJ databases">
        <authorList>
            <person name="Muzny D."/>
            <person name="Qin X."/>
            <person name="Deng J."/>
            <person name="Jiang H."/>
            <person name="Liu Y."/>
            <person name="Qu J."/>
            <person name="Song X.-Z."/>
            <person name="Zhang L."/>
            <person name="Thornton R."/>
            <person name="Coyle M."/>
            <person name="Francisco L."/>
            <person name="Jackson L."/>
            <person name="Javaid M."/>
            <person name="Korchina V."/>
            <person name="Kovar C."/>
            <person name="Mata R."/>
            <person name="Mathew T."/>
            <person name="Ngo R."/>
            <person name="Nguyen L."/>
            <person name="Nguyen N."/>
            <person name="Okwuonu G."/>
            <person name="Ongeri F."/>
            <person name="Pham C."/>
            <person name="Simmons D."/>
            <person name="Wilczek-Boney K."/>
            <person name="Hale W."/>
            <person name="Jakkamsetti A."/>
            <person name="Pham P."/>
            <person name="Ruth R."/>
            <person name="San Lucas F."/>
            <person name="Warren J."/>
            <person name="Zhang J."/>
            <person name="Zhao Z."/>
            <person name="Zhou C."/>
            <person name="Zhu D."/>
            <person name="Lee S."/>
            <person name="Bess C."/>
            <person name="Blankenburg K."/>
            <person name="Forbes L."/>
            <person name="Fu Q."/>
            <person name="Gubbala S."/>
            <person name="Hirani K."/>
            <person name="Jayaseelan J.C."/>
            <person name="Lara F."/>
            <person name="Munidasa M."/>
            <person name="Palculict T."/>
            <person name="Patil S."/>
            <person name="Pu L.-L."/>
            <person name="Saada N."/>
            <person name="Tang L."/>
            <person name="Weissenberger G."/>
            <person name="Zhu Y."/>
            <person name="Hemphill L."/>
            <person name="Shang Y."/>
            <person name="Youmans B."/>
            <person name="Ayvaz T."/>
            <person name="Ross M."/>
            <person name="Santibanez J."/>
            <person name="Aqrawi P."/>
            <person name="Gross S."/>
            <person name="Joshi V."/>
            <person name="Fowler G."/>
            <person name="Nazareth L."/>
            <person name="Reid J."/>
            <person name="Worley K."/>
            <person name="Petrosino J."/>
            <person name="Highlander S."/>
            <person name="Gibbs R."/>
        </authorList>
    </citation>
    <scope>NUCLEOTIDE SEQUENCE [LARGE SCALE GENOMIC DNA]</scope>
    <source>
        <strain evidence="2 3">ATCC 33394</strain>
    </source>
</reference>
<dbReference type="HOGENOM" id="CLU_1228570_0_0_4"/>
<keyword evidence="1" id="KW-0812">Transmembrane</keyword>
<keyword evidence="1" id="KW-1133">Transmembrane helix</keyword>
<sequence length="225" mass="25104">MQAAFYPFKSSLHFIGPNTMPLLSKNYRQHRQSVAKSQKELAALIFTLPGLWFACLFALTAALLVSLALWQPMRDVYPHQPVAVQTVQPYADVQLLRERRTARKCSLHLALLAAGQSISVQCEDEGDPLCRCDAPQFAHDTMRLDVRQARLVLAHGHIAVLDSADYALPGQPEIRTFRSADSQAATQALYRRKFNALTVSIAITAALAVLWLGTGLALLWRLRKR</sequence>
<keyword evidence="3" id="KW-1185">Reference proteome</keyword>
<dbReference type="STRING" id="888741.HMPREF9098_2131"/>
<feature type="transmembrane region" description="Helical" evidence="1">
    <location>
        <begin position="196"/>
        <end position="220"/>
    </location>
</feature>
<organism evidence="2 3">
    <name type="scientific">Kingella denitrificans ATCC 33394</name>
    <dbReference type="NCBI Taxonomy" id="888741"/>
    <lineage>
        <taxon>Bacteria</taxon>
        <taxon>Pseudomonadati</taxon>
        <taxon>Pseudomonadota</taxon>
        <taxon>Betaproteobacteria</taxon>
        <taxon>Neisseriales</taxon>
        <taxon>Neisseriaceae</taxon>
        <taxon>Kingella</taxon>
    </lineage>
</organism>
<evidence type="ECO:0000313" key="2">
    <source>
        <dbReference type="EMBL" id="EGC16537.1"/>
    </source>
</evidence>